<dbReference type="Gene3D" id="1.10.10.10">
    <property type="entry name" value="Winged helix-like DNA-binding domain superfamily/Winged helix DNA-binding domain"/>
    <property type="match status" value="1"/>
</dbReference>
<dbReference type="AlphaFoldDB" id="A0A1X6Z1T8"/>
<evidence type="ECO:0000313" key="6">
    <source>
        <dbReference type="EMBL" id="SLN38293.1"/>
    </source>
</evidence>
<dbReference type="PANTHER" id="PTHR44688:SF16">
    <property type="entry name" value="DNA-BINDING TRANSCRIPTIONAL ACTIVATOR DEVR_DOSR"/>
    <property type="match status" value="1"/>
</dbReference>
<dbReference type="GO" id="GO:0003677">
    <property type="term" value="F:DNA binding"/>
    <property type="evidence" value="ECO:0007669"/>
    <property type="project" value="UniProtKB-KW"/>
</dbReference>
<gene>
    <name evidence="6" type="primary">liaR_2</name>
    <name evidence="6" type="ORF">ROG8370_01586</name>
</gene>
<proteinExistence type="predicted"/>
<keyword evidence="7" id="KW-1185">Reference proteome</keyword>
<dbReference type="PANTHER" id="PTHR44688">
    <property type="entry name" value="DNA-BINDING TRANSCRIPTIONAL ACTIVATOR DEVR_DOSR"/>
    <property type="match status" value="1"/>
</dbReference>
<feature type="region of interest" description="Disordered" evidence="4">
    <location>
        <begin position="147"/>
        <end position="176"/>
    </location>
</feature>
<dbReference type="PRINTS" id="PR00038">
    <property type="entry name" value="HTHLUXR"/>
</dbReference>
<keyword evidence="1" id="KW-0805">Transcription regulation</keyword>
<dbReference type="CDD" id="cd06170">
    <property type="entry name" value="LuxR_C_like"/>
    <property type="match status" value="1"/>
</dbReference>
<sequence>MLSGEMPNGRVFDGFFVGSPLSFSDAVLNLAERELGYLNFTRIAAVGDLFDIEAEERTSVRIILVDETMVGDLEHLIVKLRAEFPNTHFALAYRNASSACKIVESTHKTPDLRHVGFLPMQIEVDRWVSVLRLLVCGERYVPSELLSPEQSPHALSPGPRPNSHSETADAEATAQDAHLTDRELQVLRSVAEGKQNKIIADELKLSQHTVKLHLHHVIAKLGVNNRTEAAVWFLGNKDKIERR</sequence>
<dbReference type="SUPFAM" id="SSF46894">
    <property type="entry name" value="C-terminal effector domain of the bipartite response regulators"/>
    <property type="match status" value="1"/>
</dbReference>
<accession>A0A1X6Z1T8</accession>
<evidence type="ECO:0000256" key="4">
    <source>
        <dbReference type="SAM" id="MobiDB-lite"/>
    </source>
</evidence>
<evidence type="ECO:0000313" key="7">
    <source>
        <dbReference type="Proteomes" id="UP000194012"/>
    </source>
</evidence>
<dbReference type="InterPro" id="IPR036388">
    <property type="entry name" value="WH-like_DNA-bd_sf"/>
</dbReference>
<dbReference type="InterPro" id="IPR016032">
    <property type="entry name" value="Sig_transdc_resp-reg_C-effctor"/>
</dbReference>
<dbReference type="InterPro" id="IPR000792">
    <property type="entry name" value="Tscrpt_reg_LuxR_C"/>
</dbReference>
<keyword evidence="2" id="KW-0238">DNA-binding</keyword>
<dbReference type="GO" id="GO:0006355">
    <property type="term" value="P:regulation of DNA-templated transcription"/>
    <property type="evidence" value="ECO:0007669"/>
    <property type="project" value="InterPro"/>
</dbReference>
<evidence type="ECO:0000259" key="5">
    <source>
        <dbReference type="PROSITE" id="PS50043"/>
    </source>
</evidence>
<reference evidence="7" key="1">
    <citation type="submission" date="2017-03" db="EMBL/GenBank/DDBJ databases">
        <authorList>
            <person name="Rodrigo-Torres L."/>
            <person name="Arahal R.D."/>
            <person name="Lucena T."/>
        </authorList>
    </citation>
    <scope>NUCLEOTIDE SEQUENCE [LARGE SCALE GENOMIC DNA]</scope>
    <source>
        <strain evidence="7">CECT 8370</strain>
    </source>
</reference>
<organism evidence="6 7">
    <name type="scientific">Roseovarius gaetbuli</name>
    <dbReference type="NCBI Taxonomy" id="1356575"/>
    <lineage>
        <taxon>Bacteria</taxon>
        <taxon>Pseudomonadati</taxon>
        <taxon>Pseudomonadota</taxon>
        <taxon>Alphaproteobacteria</taxon>
        <taxon>Rhodobacterales</taxon>
        <taxon>Roseobacteraceae</taxon>
        <taxon>Roseovarius</taxon>
    </lineage>
</organism>
<keyword evidence="3" id="KW-0804">Transcription</keyword>
<evidence type="ECO:0000256" key="1">
    <source>
        <dbReference type="ARBA" id="ARBA00023015"/>
    </source>
</evidence>
<dbReference type="EMBL" id="FWFJ01000011">
    <property type="protein sequence ID" value="SLN38293.1"/>
    <property type="molecule type" value="Genomic_DNA"/>
</dbReference>
<dbReference type="Proteomes" id="UP000194012">
    <property type="component" value="Unassembled WGS sequence"/>
</dbReference>
<feature type="domain" description="HTH luxR-type" evidence="5">
    <location>
        <begin position="172"/>
        <end position="237"/>
    </location>
</feature>
<dbReference type="Pfam" id="PF00196">
    <property type="entry name" value="GerE"/>
    <property type="match status" value="1"/>
</dbReference>
<dbReference type="PROSITE" id="PS50043">
    <property type="entry name" value="HTH_LUXR_2"/>
    <property type="match status" value="1"/>
</dbReference>
<protein>
    <submittedName>
        <fullName evidence="6">Transcriptional regulatory protein LiaR</fullName>
    </submittedName>
</protein>
<evidence type="ECO:0000256" key="3">
    <source>
        <dbReference type="ARBA" id="ARBA00023163"/>
    </source>
</evidence>
<name>A0A1X6Z1T8_9RHOB</name>
<evidence type="ECO:0000256" key="2">
    <source>
        <dbReference type="ARBA" id="ARBA00023125"/>
    </source>
</evidence>
<dbReference type="PROSITE" id="PS00622">
    <property type="entry name" value="HTH_LUXR_1"/>
    <property type="match status" value="1"/>
</dbReference>
<dbReference type="SMART" id="SM00421">
    <property type="entry name" value="HTH_LUXR"/>
    <property type="match status" value="1"/>
</dbReference>